<sequence>MAIEGKVVKKEVEKLWKEMGLDSQGGRKERIEDDLTWEERRAKWLIEKQAERKRREGAVVHVGYMKMWVNGRVWMWDEVERKWLGCGEGELVGFQEKEQEGSIEAWDMVVLMETWVEEKGWDRLRGKLPIGYVWECQWAKRVSNMGRAMGGMIVGGSEIWKGVVDSCGDLCEWGYGGEAGVFRTMVGEKRRGGEWTYSGARGNSVIDYVLGNDSTWEGVIKMEVEEKVDSDHQPLVVWASVDGSELWGGDLGLEGKGESGKAAGKIFALGAGGGKRDAGVYGEGRVTKGPTERESRKLKGHVKKGEGRRGWEGERRNFFEERGWRVEELVGEAGWYGAVKGVGIPGYLKKNWGESRWQRVAKYRLGGGMKGNKYWLKEEEKRCRVCGWGVESWEHVWDGCWEGGREKGWQEAVGVVLGDEGEGEDWLRLLEEWRRNVVVSEKDWNEGEEQPEREVHG</sequence>
<organism evidence="2 3">
    <name type="scientific">Microctonus aethiopoides</name>
    <dbReference type="NCBI Taxonomy" id="144406"/>
    <lineage>
        <taxon>Eukaryota</taxon>
        <taxon>Metazoa</taxon>
        <taxon>Ecdysozoa</taxon>
        <taxon>Arthropoda</taxon>
        <taxon>Hexapoda</taxon>
        <taxon>Insecta</taxon>
        <taxon>Pterygota</taxon>
        <taxon>Neoptera</taxon>
        <taxon>Endopterygota</taxon>
        <taxon>Hymenoptera</taxon>
        <taxon>Apocrita</taxon>
        <taxon>Ichneumonoidea</taxon>
        <taxon>Braconidae</taxon>
        <taxon>Euphorinae</taxon>
        <taxon>Microctonus</taxon>
    </lineage>
</organism>
<protein>
    <submittedName>
        <fullName evidence="2">Uncharacterized protein</fullName>
    </submittedName>
</protein>
<dbReference type="SUPFAM" id="SSF56219">
    <property type="entry name" value="DNase I-like"/>
    <property type="match status" value="1"/>
</dbReference>
<feature type="region of interest" description="Disordered" evidence="1">
    <location>
        <begin position="280"/>
        <end position="306"/>
    </location>
</feature>
<accession>A0AA39FHI9</accession>
<keyword evidence="3" id="KW-1185">Reference proteome</keyword>
<dbReference type="Gene3D" id="3.60.10.10">
    <property type="entry name" value="Endonuclease/exonuclease/phosphatase"/>
    <property type="match status" value="1"/>
</dbReference>
<reference evidence="2" key="2">
    <citation type="submission" date="2023-03" db="EMBL/GenBank/DDBJ databases">
        <authorList>
            <person name="Inwood S.N."/>
            <person name="Skelly J.G."/>
            <person name="Guhlin J."/>
            <person name="Harrop T.W.R."/>
            <person name="Goldson S.G."/>
            <person name="Dearden P.K."/>
        </authorList>
    </citation>
    <scope>NUCLEOTIDE SEQUENCE</scope>
    <source>
        <strain evidence="2">Irish</strain>
        <tissue evidence="2">Whole body</tissue>
    </source>
</reference>
<proteinExistence type="predicted"/>
<name>A0AA39FHI9_9HYME</name>
<reference evidence="2" key="1">
    <citation type="journal article" date="2023" name="bioRxiv">
        <title>Scaffold-level genome assemblies of two parasitoid biocontrol wasps reveal the parthenogenesis mechanism and an associated novel virus.</title>
        <authorList>
            <person name="Inwood S."/>
            <person name="Skelly J."/>
            <person name="Guhlin J."/>
            <person name="Harrop T."/>
            <person name="Goldson S."/>
            <person name="Dearden P."/>
        </authorList>
    </citation>
    <scope>NUCLEOTIDE SEQUENCE</scope>
    <source>
        <strain evidence="2">Irish</strain>
        <tissue evidence="2">Whole body</tissue>
    </source>
</reference>
<feature type="compositionally biased region" description="Basic and acidic residues" evidence="1">
    <location>
        <begin position="290"/>
        <end position="306"/>
    </location>
</feature>
<dbReference type="Proteomes" id="UP001168990">
    <property type="component" value="Unassembled WGS sequence"/>
</dbReference>
<dbReference type="AlphaFoldDB" id="A0AA39FHI9"/>
<evidence type="ECO:0000256" key="1">
    <source>
        <dbReference type="SAM" id="MobiDB-lite"/>
    </source>
</evidence>
<evidence type="ECO:0000313" key="3">
    <source>
        <dbReference type="Proteomes" id="UP001168990"/>
    </source>
</evidence>
<dbReference type="EMBL" id="JAQQBS010000190">
    <property type="protein sequence ID" value="KAK0169531.1"/>
    <property type="molecule type" value="Genomic_DNA"/>
</dbReference>
<evidence type="ECO:0000313" key="2">
    <source>
        <dbReference type="EMBL" id="KAK0169531.1"/>
    </source>
</evidence>
<gene>
    <name evidence="2" type="ORF">PV328_011925</name>
</gene>
<comment type="caution">
    <text evidence="2">The sequence shown here is derived from an EMBL/GenBank/DDBJ whole genome shotgun (WGS) entry which is preliminary data.</text>
</comment>
<dbReference type="InterPro" id="IPR036691">
    <property type="entry name" value="Endo/exonu/phosph_ase_sf"/>
</dbReference>